<accession>A0A6V7PF57</accession>
<reference evidence="2" key="1">
    <citation type="submission" date="2020-07" db="EMBL/GenBank/DDBJ databases">
        <authorList>
            <person name="Lin J."/>
        </authorList>
    </citation>
    <scope>NUCLEOTIDE SEQUENCE</scope>
</reference>
<feature type="region of interest" description="Disordered" evidence="1">
    <location>
        <begin position="208"/>
        <end position="236"/>
    </location>
</feature>
<proteinExistence type="predicted"/>
<protein>
    <recommendedName>
        <fullName evidence="3">DUF4283 domain-containing protein</fullName>
    </recommendedName>
</protein>
<evidence type="ECO:0008006" key="3">
    <source>
        <dbReference type="Google" id="ProtNLM"/>
    </source>
</evidence>
<dbReference type="AlphaFoldDB" id="A0A6V7PF57"/>
<gene>
    <name evidence="2" type="ORF">CB5_LOCUS12535</name>
</gene>
<sequence length="370" mass="39853">MEPLGPSSGRRSSIAAFLPSRPPPVGQPSLAGCVARVEVLGFLSLDTKEVISRGLATRFGGSPRDFKVASGLASSMPVFFPNWLAREFAIGCSPLRFGNSVFRFANWSETGEVERGHLKHMAWIRLLHWPILCWNCEDVKAAISGFGELWEVDTRSEGREDEVRIPIEVDSWEETNPIFLGEELDERLGLVLAEAQEELIRQTGFSSIPRMGAQGSSGSEMSRRAEGGQRHKEDSRQLRLEWRPIAGVSSNSFAGVSSNSNSVAGVPPNLEHLSTGPNHFCVSGVGKTLAPCRPRHASPTPPSASISPLVLDSMNCGLSLGPPPSELASESLLVLDSRNGGLSLGPSAAEEVRPIAPSEDYFFPLTEAPG</sequence>
<dbReference type="EMBL" id="LR862147">
    <property type="protein sequence ID" value="CAD1829324.1"/>
    <property type="molecule type" value="Genomic_DNA"/>
</dbReference>
<feature type="compositionally biased region" description="Basic and acidic residues" evidence="1">
    <location>
        <begin position="221"/>
        <end position="236"/>
    </location>
</feature>
<feature type="region of interest" description="Disordered" evidence="1">
    <location>
        <begin position="1"/>
        <end position="20"/>
    </location>
</feature>
<evidence type="ECO:0000256" key="1">
    <source>
        <dbReference type="SAM" id="MobiDB-lite"/>
    </source>
</evidence>
<organism evidence="2">
    <name type="scientific">Ananas comosus var. bracteatus</name>
    <name type="common">red pineapple</name>
    <dbReference type="NCBI Taxonomy" id="296719"/>
    <lineage>
        <taxon>Eukaryota</taxon>
        <taxon>Viridiplantae</taxon>
        <taxon>Streptophyta</taxon>
        <taxon>Embryophyta</taxon>
        <taxon>Tracheophyta</taxon>
        <taxon>Spermatophyta</taxon>
        <taxon>Magnoliopsida</taxon>
        <taxon>Liliopsida</taxon>
        <taxon>Poales</taxon>
        <taxon>Bromeliaceae</taxon>
        <taxon>Bromelioideae</taxon>
        <taxon>Ananas</taxon>
    </lineage>
</organism>
<name>A0A6V7PF57_ANACO</name>
<evidence type="ECO:0000313" key="2">
    <source>
        <dbReference type="EMBL" id="CAD1829324.1"/>
    </source>
</evidence>